<evidence type="ECO:0000256" key="9">
    <source>
        <dbReference type="SAM" id="MobiDB-lite"/>
    </source>
</evidence>
<dbReference type="Gene3D" id="3.30.420.40">
    <property type="match status" value="1"/>
</dbReference>
<keyword evidence="3 8" id="KW-0378">Hydrolase</keyword>
<dbReference type="AlphaFoldDB" id="A0AAW0DC98"/>
<accession>A0AAW0DC98</accession>
<feature type="region of interest" description="Disordered" evidence="9">
    <location>
        <begin position="158"/>
        <end position="198"/>
    </location>
</feature>
<sequence length="650" mass="70664">MSPTYDRLEAGRPPLKQAKRFGWKKFAIGAGLLLVLVWLFVPKEKRSISSWTGSPTWEPGNTPYEDFGELPLCNGTQDVQVEDHERDLGETCLSFAGVHLPLSGLHRFFFWGGGRGRRWWWYNAGPPLRSWNTAFHDSTFPSLQRAICAVLTIVCDAQSPPKRPPTKPSAADADGTVAHPDSFETDPDPSATTHCTKPHSSASRLVQYALMLDAGSTGSRIHIYKFNNCGPSPAYEWEVFKQTAQVPGGSGLSSFAGRPAAAADSLNILLDEAVHVVPASLQACTPIALKATAGLRRLPGSQAKDILDTVEKHIREKYPFALADKGAVEIMDGADEGVFAWVTANYLLDALPLTHPGEKAPPTHAVLDLGGASTQIVFAPAHDAPLLEGEHKYELEFAGKTRVLYQHSYLGYGLMTARASVHRVVDFMAALHSTAPHPTDESMPRIANPCISRGTERRVELVDGGKNPGKRNVTMDGADVGSFEACRKVVDLVLAKDAVCASRPCSFGGVYQPTLADAFPAKAGRVLLLSYFYDRMAPLLYPASAEKDAEAPEEVKATVDAIAKFAGTVCKGREAWLEHWGSHAGLMKELEDRPEWCLDLTFQHALLRTGYEFDGDREVMFGKKIAGTELGWCLGAGIKLVGGVDVQCRV</sequence>
<dbReference type="GO" id="GO:0017111">
    <property type="term" value="F:ribonucleoside triphosphate phosphatase activity"/>
    <property type="evidence" value="ECO:0007669"/>
    <property type="project" value="TreeGrafter"/>
</dbReference>
<dbReference type="GO" id="GO:0009134">
    <property type="term" value="P:nucleoside diphosphate catabolic process"/>
    <property type="evidence" value="ECO:0007669"/>
    <property type="project" value="TreeGrafter"/>
</dbReference>
<dbReference type="EC" id="3.6.1.42" evidence="5"/>
<proteinExistence type="inferred from homology"/>
<evidence type="ECO:0000313" key="12">
    <source>
        <dbReference type="Proteomes" id="UP001362999"/>
    </source>
</evidence>
<dbReference type="Gene3D" id="3.30.420.150">
    <property type="entry name" value="Exopolyphosphatase. Domain 2"/>
    <property type="match status" value="1"/>
</dbReference>
<name>A0AAW0DC98_9AGAR</name>
<keyword evidence="10" id="KW-0472">Membrane</keyword>
<feature type="active site" description="Proton acceptor" evidence="6">
    <location>
        <position position="336"/>
    </location>
</feature>
<comment type="similarity">
    <text evidence="2 8">Belongs to the GDA1/CD39 NTPase family.</text>
</comment>
<evidence type="ECO:0000256" key="1">
    <source>
        <dbReference type="ARBA" id="ARBA00004323"/>
    </source>
</evidence>
<dbReference type="GO" id="GO:0004382">
    <property type="term" value="F:GDP phosphatase activity"/>
    <property type="evidence" value="ECO:0007669"/>
    <property type="project" value="UniProtKB-EC"/>
</dbReference>
<dbReference type="PROSITE" id="PS01238">
    <property type="entry name" value="GDA1_CD39_NTPASE"/>
    <property type="match status" value="1"/>
</dbReference>
<evidence type="ECO:0000256" key="6">
    <source>
        <dbReference type="PIRSR" id="PIRSR600407-1"/>
    </source>
</evidence>
<dbReference type="GO" id="GO:0000139">
    <property type="term" value="C:Golgi membrane"/>
    <property type="evidence" value="ECO:0007669"/>
    <property type="project" value="UniProtKB-SubCell"/>
</dbReference>
<comment type="function">
    <text evidence="4">After transfer of sugars to endogenous macromolecular acceptors, the enzyme converts nucleoside diphosphates to nucleoside monophosphates which in turn exit the Golgi lumen in a coupled antiporter reaction, allowing entry of additional nucleotide sugar from the cytosol.</text>
</comment>
<comment type="caution">
    <text evidence="11">The sequence shown here is derived from an EMBL/GenBank/DDBJ whole genome shotgun (WGS) entry which is preliminary data.</text>
</comment>
<feature type="binding site" evidence="7">
    <location>
        <begin position="371"/>
        <end position="375"/>
    </location>
    <ligand>
        <name>ATP</name>
        <dbReference type="ChEBI" id="CHEBI:30616"/>
    </ligand>
</feature>
<evidence type="ECO:0000313" key="11">
    <source>
        <dbReference type="EMBL" id="KAK7048932.1"/>
    </source>
</evidence>
<gene>
    <name evidence="11" type="ORF">R3P38DRAFT_2764828</name>
</gene>
<feature type="transmembrane region" description="Helical" evidence="10">
    <location>
        <begin position="21"/>
        <end position="41"/>
    </location>
</feature>
<evidence type="ECO:0000256" key="3">
    <source>
        <dbReference type="ARBA" id="ARBA00022801"/>
    </source>
</evidence>
<dbReference type="InterPro" id="IPR000407">
    <property type="entry name" value="GDA1_CD39_NTPase"/>
</dbReference>
<dbReference type="CDD" id="cd24040">
    <property type="entry name" value="ASKHA_NBD_GDA1"/>
    <property type="match status" value="1"/>
</dbReference>
<comment type="subcellular location">
    <subcellularLocation>
        <location evidence="1">Golgi apparatus membrane</location>
        <topology evidence="1">Single-pass type II membrane protein</topology>
    </subcellularLocation>
</comment>
<dbReference type="GO" id="GO:0006487">
    <property type="term" value="P:protein N-linked glycosylation"/>
    <property type="evidence" value="ECO:0007669"/>
    <property type="project" value="TreeGrafter"/>
</dbReference>
<dbReference type="GO" id="GO:0045134">
    <property type="term" value="F:UDP phosphatase activity"/>
    <property type="evidence" value="ECO:0007669"/>
    <property type="project" value="TreeGrafter"/>
</dbReference>
<dbReference type="Proteomes" id="UP001362999">
    <property type="component" value="Unassembled WGS sequence"/>
</dbReference>
<dbReference type="EMBL" id="JAWWNJ010000009">
    <property type="protein sequence ID" value="KAK7048932.1"/>
    <property type="molecule type" value="Genomic_DNA"/>
</dbReference>
<dbReference type="PANTHER" id="PTHR11782:SF83">
    <property type="entry name" value="GUANOSINE-DIPHOSPHATASE"/>
    <property type="match status" value="1"/>
</dbReference>
<evidence type="ECO:0000256" key="10">
    <source>
        <dbReference type="SAM" id="Phobius"/>
    </source>
</evidence>
<reference evidence="11 12" key="1">
    <citation type="journal article" date="2024" name="J Genomics">
        <title>Draft genome sequencing and assembly of Favolaschia claudopus CIRM-BRFM 2984 isolated from oak limbs.</title>
        <authorList>
            <person name="Navarro D."/>
            <person name="Drula E."/>
            <person name="Chaduli D."/>
            <person name="Cazenave R."/>
            <person name="Ahrendt S."/>
            <person name="Wang J."/>
            <person name="Lipzen A."/>
            <person name="Daum C."/>
            <person name="Barry K."/>
            <person name="Grigoriev I.V."/>
            <person name="Favel A."/>
            <person name="Rosso M.N."/>
            <person name="Martin F."/>
        </authorList>
    </citation>
    <scope>NUCLEOTIDE SEQUENCE [LARGE SCALE GENOMIC DNA]</scope>
    <source>
        <strain evidence="11 12">CIRM-BRFM 2984</strain>
    </source>
</reference>
<keyword evidence="10" id="KW-0812">Transmembrane</keyword>
<evidence type="ECO:0000256" key="2">
    <source>
        <dbReference type="ARBA" id="ARBA00009283"/>
    </source>
</evidence>
<dbReference type="PANTHER" id="PTHR11782">
    <property type="entry name" value="ADENOSINE/GUANOSINE DIPHOSPHATASE"/>
    <property type="match status" value="1"/>
</dbReference>
<evidence type="ECO:0000256" key="8">
    <source>
        <dbReference type="RuleBase" id="RU003833"/>
    </source>
</evidence>
<evidence type="ECO:0000256" key="5">
    <source>
        <dbReference type="ARBA" id="ARBA00038903"/>
    </source>
</evidence>
<evidence type="ECO:0000256" key="7">
    <source>
        <dbReference type="PIRSR" id="PIRSR600407-2"/>
    </source>
</evidence>
<protein>
    <recommendedName>
        <fullName evidence="5">guanosine-diphosphatase</fullName>
        <ecNumber evidence="5">3.6.1.42</ecNumber>
    </recommendedName>
</protein>
<keyword evidence="10" id="KW-1133">Transmembrane helix</keyword>
<organism evidence="11 12">
    <name type="scientific">Favolaschia claudopus</name>
    <dbReference type="NCBI Taxonomy" id="2862362"/>
    <lineage>
        <taxon>Eukaryota</taxon>
        <taxon>Fungi</taxon>
        <taxon>Dikarya</taxon>
        <taxon>Basidiomycota</taxon>
        <taxon>Agaricomycotina</taxon>
        <taxon>Agaricomycetes</taxon>
        <taxon>Agaricomycetidae</taxon>
        <taxon>Agaricales</taxon>
        <taxon>Marasmiineae</taxon>
        <taxon>Mycenaceae</taxon>
        <taxon>Favolaschia</taxon>
    </lineage>
</organism>
<keyword evidence="7" id="KW-0547">Nucleotide-binding</keyword>
<dbReference type="GO" id="GO:0005524">
    <property type="term" value="F:ATP binding"/>
    <property type="evidence" value="ECO:0007669"/>
    <property type="project" value="UniProtKB-KW"/>
</dbReference>
<evidence type="ECO:0000256" key="4">
    <source>
        <dbReference type="ARBA" id="ARBA00037742"/>
    </source>
</evidence>
<keyword evidence="12" id="KW-1185">Reference proteome</keyword>
<keyword evidence="7" id="KW-0067">ATP-binding</keyword>
<dbReference type="Pfam" id="PF01150">
    <property type="entry name" value="GDA1_CD39"/>
    <property type="match status" value="1"/>
</dbReference>